<keyword evidence="3" id="KW-0285">Flavoprotein</keyword>
<dbReference type="RefSeq" id="WP_200268825.1">
    <property type="nucleotide sequence ID" value="NZ_JAENIJ010000007.1"/>
</dbReference>
<dbReference type="PROSITE" id="PS50042">
    <property type="entry name" value="CNMP_BINDING_3"/>
    <property type="match status" value="1"/>
</dbReference>
<dbReference type="InterPro" id="IPR045024">
    <property type="entry name" value="NDH-2"/>
</dbReference>
<dbReference type="PRINTS" id="PR00411">
    <property type="entry name" value="PNDRDTASEI"/>
</dbReference>
<keyword evidence="4" id="KW-0274">FAD</keyword>
<keyword evidence="5" id="KW-0809">Transit peptide</keyword>
<evidence type="ECO:0000256" key="9">
    <source>
        <dbReference type="PROSITE-ProRule" id="PRU00703"/>
    </source>
</evidence>
<evidence type="ECO:0000313" key="13">
    <source>
        <dbReference type="Proteomes" id="UP000603141"/>
    </source>
</evidence>
<evidence type="ECO:0000256" key="5">
    <source>
        <dbReference type="ARBA" id="ARBA00022946"/>
    </source>
</evidence>
<dbReference type="EC" id="1.6.5.9" evidence="2"/>
<dbReference type="PANTHER" id="PTHR43706">
    <property type="entry name" value="NADH DEHYDROGENASE"/>
    <property type="match status" value="1"/>
</dbReference>
<dbReference type="InterPro" id="IPR000644">
    <property type="entry name" value="CBS_dom"/>
</dbReference>
<dbReference type="Pfam" id="PF00571">
    <property type="entry name" value="CBS"/>
    <property type="match status" value="2"/>
</dbReference>
<comment type="catalytic activity">
    <reaction evidence="8">
        <text>a quinone + NADH + H(+) = a quinol + NAD(+)</text>
        <dbReference type="Rhea" id="RHEA:46160"/>
        <dbReference type="ChEBI" id="CHEBI:15378"/>
        <dbReference type="ChEBI" id="CHEBI:24646"/>
        <dbReference type="ChEBI" id="CHEBI:57540"/>
        <dbReference type="ChEBI" id="CHEBI:57945"/>
        <dbReference type="ChEBI" id="CHEBI:132124"/>
        <dbReference type="EC" id="1.6.5.9"/>
    </reaction>
</comment>
<dbReference type="InterPro" id="IPR000595">
    <property type="entry name" value="cNMP-bd_dom"/>
</dbReference>
<proteinExistence type="inferred from homology"/>
<dbReference type="SUPFAM" id="SSF51905">
    <property type="entry name" value="FAD/NAD(P)-binding domain"/>
    <property type="match status" value="1"/>
</dbReference>
<feature type="domain" description="Cyclic nucleotide-binding" evidence="10">
    <location>
        <begin position="424"/>
        <end position="521"/>
    </location>
</feature>
<evidence type="ECO:0000256" key="2">
    <source>
        <dbReference type="ARBA" id="ARBA00012637"/>
    </source>
</evidence>
<evidence type="ECO:0000256" key="7">
    <source>
        <dbReference type="ARBA" id="ARBA00023027"/>
    </source>
</evidence>
<dbReference type="Gene3D" id="2.60.120.10">
    <property type="entry name" value="Jelly Rolls"/>
    <property type="match status" value="1"/>
</dbReference>
<dbReference type="GO" id="GO:0050136">
    <property type="term" value="F:NADH dehydrogenase (quinone) (non-electrogenic) activity"/>
    <property type="evidence" value="ECO:0007669"/>
    <property type="project" value="UniProtKB-EC"/>
</dbReference>
<evidence type="ECO:0000256" key="8">
    <source>
        <dbReference type="ARBA" id="ARBA00047599"/>
    </source>
</evidence>
<dbReference type="Gene3D" id="3.50.50.100">
    <property type="match status" value="1"/>
</dbReference>
<feature type="domain" description="CBS" evidence="11">
    <location>
        <begin position="630"/>
        <end position="679"/>
    </location>
</feature>
<dbReference type="InterPro" id="IPR023753">
    <property type="entry name" value="FAD/NAD-binding_dom"/>
</dbReference>
<accession>A0A934S766</accession>
<dbReference type="InterPro" id="IPR046342">
    <property type="entry name" value="CBS_dom_sf"/>
</dbReference>
<dbReference type="Gene3D" id="3.10.580.10">
    <property type="entry name" value="CBS-domain"/>
    <property type="match status" value="1"/>
</dbReference>
<dbReference type="Pfam" id="PF00027">
    <property type="entry name" value="cNMP_binding"/>
    <property type="match status" value="1"/>
</dbReference>
<keyword evidence="13" id="KW-1185">Reference proteome</keyword>
<dbReference type="Proteomes" id="UP000603141">
    <property type="component" value="Unassembled WGS sequence"/>
</dbReference>
<dbReference type="SMART" id="SM00100">
    <property type="entry name" value="cNMP"/>
    <property type="match status" value="1"/>
</dbReference>
<organism evidence="12 13">
    <name type="scientific">Luteolibacter pohnpeiensis</name>
    <dbReference type="NCBI Taxonomy" id="454153"/>
    <lineage>
        <taxon>Bacteria</taxon>
        <taxon>Pseudomonadati</taxon>
        <taxon>Verrucomicrobiota</taxon>
        <taxon>Verrucomicrobiia</taxon>
        <taxon>Verrucomicrobiales</taxon>
        <taxon>Verrucomicrobiaceae</taxon>
        <taxon>Luteolibacter</taxon>
    </lineage>
</organism>
<dbReference type="InterPro" id="IPR054585">
    <property type="entry name" value="NDH2-like_C"/>
</dbReference>
<dbReference type="EMBL" id="JAENIJ010000007">
    <property type="protein sequence ID" value="MBK1882061.1"/>
    <property type="molecule type" value="Genomic_DNA"/>
</dbReference>
<dbReference type="SUPFAM" id="SSF54631">
    <property type="entry name" value="CBS-domain pair"/>
    <property type="match status" value="1"/>
</dbReference>
<comment type="caution">
    <text evidence="12">The sequence shown here is derived from an EMBL/GenBank/DDBJ whole genome shotgun (WGS) entry which is preliminary data.</text>
</comment>
<comment type="similarity">
    <text evidence="1">Belongs to the NADH dehydrogenase family.</text>
</comment>
<feature type="domain" description="CBS" evidence="11">
    <location>
        <begin position="565"/>
        <end position="625"/>
    </location>
</feature>
<keyword evidence="9" id="KW-0129">CBS domain</keyword>
<protein>
    <recommendedName>
        <fullName evidence="2">NADH:ubiquinone reductase (non-electrogenic)</fullName>
        <ecNumber evidence="2">1.6.5.9</ecNumber>
    </recommendedName>
</protein>
<dbReference type="PROSITE" id="PS51371">
    <property type="entry name" value="CBS"/>
    <property type="match status" value="2"/>
</dbReference>
<evidence type="ECO:0000313" key="12">
    <source>
        <dbReference type="EMBL" id="MBK1882061.1"/>
    </source>
</evidence>
<dbReference type="PANTHER" id="PTHR43706:SF47">
    <property type="entry name" value="EXTERNAL NADH-UBIQUINONE OXIDOREDUCTASE 1, MITOCHONDRIAL-RELATED"/>
    <property type="match status" value="1"/>
</dbReference>
<dbReference type="InterPro" id="IPR014710">
    <property type="entry name" value="RmlC-like_jellyroll"/>
</dbReference>
<evidence type="ECO:0000256" key="4">
    <source>
        <dbReference type="ARBA" id="ARBA00022827"/>
    </source>
</evidence>
<keyword evidence="7" id="KW-0520">NAD</keyword>
<evidence type="ECO:0000256" key="6">
    <source>
        <dbReference type="ARBA" id="ARBA00023002"/>
    </source>
</evidence>
<dbReference type="AlphaFoldDB" id="A0A934S766"/>
<gene>
    <name evidence="12" type="ORF">JIN85_06520</name>
</gene>
<evidence type="ECO:0000259" key="10">
    <source>
        <dbReference type="PROSITE" id="PS50042"/>
    </source>
</evidence>
<keyword evidence="6" id="KW-0560">Oxidoreductase</keyword>
<dbReference type="CDD" id="cd02205">
    <property type="entry name" value="CBS_pair_SF"/>
    <property type="match status" value="1"/>
</dbReference>
<dbReference type="Pfam" id="PF07992">
    <property type="entry name" value="Pyr_redox_2"/>
    <property type="match status" value="1"/>
</dbReference>
<dbReference type="PRINTS" id="PR00368">
    <property type="entry name" value="FADPNR"/>
</dbReference>
<evidence type="ECO:0000256" key="3">
    <source>
        <dbReference type="ARBA" id="ARBA00022630"/>
    </source>
</evidence>
<name>A0A934S766_9BACT</name>
<evidence type="ECO:0000259" key="11">
    <source>
        <dbReference type="PROSITE" id="PS51371"/>
    </source>
</evidence>
<sequence length="679" mass="74702">MDSPTTAPSEHPSGLSSPLREFDVLIIGGGFAGVAVAQRLGKKSHLKVGLIADQNVMLFHPMLAEVCGASLSPRHIVNPIRNLCPGTEVFLAAVKDVDLKKKEVIAQSGPYSHQSHFRCKNLVIALGGVVDLSRVPGMGEHALPIKTVGDAFRIRTTVIDRLEEANITSDLEAKRRLLSFAVVGGGYSGVETAGQIADLLEGAKKMFPWLKETPASIVLIHSGPYILPQIGEKLGHFAQRNLKNRGIDIILNQRVTAVTANSVHLGQRVIPAKTVITTVGNAAHPLILQLEKRGDLPMDHGRIITDSNLRVSGLDGVWAAGDCALIRQPDGTPSPATAQFAQRQGKLVAENIRHQTDGKPMEPFSFTGLGELASIGHHNAVAKIGGVTFSGFFAWWMWRTIYLTKLPGFERKLRVLIDWTLDVIFPRDLSLLRTEATPRLAMMHLEKDDAVYSAGDPAVNFYILQRGKVEIRDDEGSLKPIFPGEYFGERELLVGTPRQLTAVATEASELLILPREIFGSLSLASPGFLSQVTTSSLQYASREEMDQLIAKVPEAVRRQKVSERMQPKVISIPRDANIAVVLDIFKHYSYTLFPLIDHERNLVGSIRREKFVDLLQGMELAHEDKIPDELIEPAKTVEKDDSMDEVLRRMLRSGRRLYFVADASNKLEGVISLIDAVID</sequence>
<reference evidence="12" key="1">
    <citation type="submission" date="2021-01" db="EMBL/GenBank/DDBJ databases">
        <title>Modified the classification status of verrucomicrobia.</title>
        <authorList>
            <person name="Feng X."/>
        </authorList>
    </citation>
    <scope>NUCLEOTIDE SEQUENCE</scope>
    <source>
        <strain evidence="12">KCTC 22041</strain>
    </source>
</reference>
<dbReference type="InterPro" id="IPR018490">
    <property type="entry name" value="cNMP-bd_dom_sf"/>
</dbReference>
<dbReference type="Pfam" id="PF22366">
    <property type="entry name" value="NDH2_C"/>
    <property type="match status" value="1"/>
</dbReference>
<dbReference type="CDD" id="cd00038">
    <property type="entry name" value="CAP_ED"/>
    <property type="match status" value="1"/>
</dbReference>
<evidence type="ECO:0000256" key="1">
    <source>
        <dbReference type="ARBA" id="ARBA00005272"/>
    </source>
</evidence>
<dbReference type="InterPro" id="IPR036188">
    <property type="entry name" value="FAD/NAD-bd_sf"/>
</dbReference>
<dbReference type="SUPFAM" id="SSF51206">
    <property type="entry name" value="cAMP-binding domain-like"/>
    <property type="match status" value="1"/>
</dbReference>